<sequence length="307" mass="33968">MKHQLCKKVLIGAVSAFAIAAVFNFSAGVEKTEAAETFSDVSSDFWASGSIQRLAEDAVINGYSDGTFQPGQEIKRGQVAELLTTAFNLDTSENPDSTFNDLSDDSYFTPYAEAVQEAGYITGRNNNTEFAAGMDLSREQMATILVRAFELERIDEEDAIVSDINQAAESHQDNIEILAQHGVTQTEDGVFRPKDTVSRAQFAVFLERAMATAHTRDSGLMRVQAYDRNTVDVSFNREIGAISVDDFSFDPSLVVYSAEFIEPEESYDSNSEAETVVRLKTAEQHVQGYRFYYQGERTDNVIVGADE</sequence>
<feature type="domain" description="SLH" evidence="3">
    <location>
        <begin position="34"/>
        <end position="97"/>
    </location>
</feature>
<keyword evidence="1 2" id="KW-0732">Signal</keyword>
<dbReference type="EMBL" id="RBVX01000017">
    <property type="protein sequence ID" value="RSL32109.1"/>
    <property type="molecule type" value="Genomic_DNA"/>
</dbReference>
<dbReference type="Proteomes" id="UP000275076">
    <property type="component" value="Unassembled WGS sequence"/>
</dbReference>
<feature type="signal peptide" evidence="2">
    <location>
        <begin position="1"/>
        <end position="20"/>
    </location>
</feature>
<feature type="chain" id="PRO_5038444495" evidence="2">
    <location>
        <begin position="21"/>
        <end position="307"/>
    </location>
</feature>
<dbReference type="PANTHER" id="PTHR43308">
    <property type="entry name" value="OUTER MEMBRANE PROTEIN ALPHA-RELATED"/>
    <property type="match status" value="1"/>
</dbReference>
<name>A0A3R9P671_9BACI</name>
<dbReference type="PANTHER" id="PTHR43308:SF1">
    <property type="entry name" value="OUTER MEMBRANE PROTEIN ALPHA"/>
    <property type="match status" value="1"/>
</dbReference>
<dbReference type="RefSeq" id="WP_125557178.1">
    <property type="nucleotide sequence ID" value="NZ_RBVX01000017.1"/>
</dbReference>
<evidence type="ECO:0000256" key="1">
    <source>
        <dbReference type="ARBA" id="ARBA00022729"/>
    </source>
</evidence>
<dbReference type="AlphaFoldDB" id="A0A3R9P671"/>
<evidence type="ECO:0000259" key="3">
    <source>
        <dbReference type="PROSITE" id="PS51272"/>
    </source>
</evidence>
<comment type="caution">
    <text evidence="4">The sequence shown here is derived from an EMBL/GenBank/DDBJ whole genome shotgun (WGS) entry which is preliminary data.</text>
</comment>
<reference evidence="4 5" key="1">
    <citation type="submission" date="2018-10" db="EMBL/GenBank/DDBJ databases">
        <title>Draft genome sequence of Bacillus salarius IM0101, isolated from a hypersaline soil in Inner Mongolia, China.</title>
        <authorList>
            <person name="Yamprayoonswat W."/>
            <person name="Boonvisut S."/>
            <person name="Jumpathong W."/>
            <person name="Sittihan S."/>
            <person name="Ruangsuj P."/>
            <person name="Wanthongcharoen S."/>
            <person name="Thongpramul N."/>
            <person name="Pimmason S."/>
            <person name="Yu B."/>
            <person name="Yasawong M."/>
        </authorList>
    </citation>
    <scope>NUCLEOTIDE SEQUENCE [LARGE SCALE GENOMIC DNA]</scope>
    <source>
        <strain evidence="4 5">IM0101</strain>
    </source>
</reference>
<dbReference type="PROSITE" id="PS51272">
    <property type="entry name" value="SLH"/>
    <property type="match status" value="2"/>
</dbReference>
<evidence type="ECO:0000256" key="2">
    <source>
        <dbReference type="SAM" id="SignalP"/>
    </source>
</evidence>
<dbReference type="OrthoDB" id="5845122at2"/>
<accession>A0A3R9P671</accession>
<gene>
    <name evidence="4" type="ORF">D7Z54_16910</name>
</gene>
<evidence type="ECO:0000313" key="4">
    <source>
        <dbReference type="EMBL" id="RSL32109.1"/>
    </source>
</evidence>
<evidence type="ECO:0000313" key="5">
    <source>
        <dbReference type="Proteomes" id="UP000275076"/>
    </source>
</evidence>
<proteinExistence type="predicted"/>
<keyword evidence="5" id="KW-1185">Reference proteome</keyword>
<dbReference type="Pfam" id="PF00395">
    <property type="entry name" value="SLH"/>
    <property type="match status" value="3"/>
</dbReference>
<dbReference type="InterPro" id="IPR051465">
    <property type="entry name" value="Cell_Envelope_Struct_Comp"/>
</dbReference>
<dbReference type="InterPro" id="IPR001119">
    <property type="entry name" value="SLH_dom"/>
</dbReference>
<organism evidence="4 5">
    <name type="scientific">Salibacterium salarium</name>
    <dbReference type="NCBI Taxonomy" id="284579"/>
    <lineage>
        <taxon>Bacteria</taxon>
        <taxon>Bacillati</taxon>
        <taxon>Bacillota</taxon>
        <taxon>Bacilli</taxon>
        <taxon>Bacillales</taxon>
        <taxon>Bacillaceae</taxon>
    </lineage>
</organism>
<protein>
    <submittedName>
        <fullName evidence="4">S-layer homology domain-containing protein</fullName>
    </submittedName>
</protein>
<feature type="domain" description="SLH" evidence="3">
    <location>
        <begin position="99"/>
        <end position="159"/>
    </location>
</feature>